<feature type="domain" description="GH15-like" evidence="1">
    <location>
        <begin position="223"/>
        <end position="587"/>
    </location>
</feature>
<accession>A0A127A639</accession>
<evidence type="ECO:0000313" key="3">
    <source>
        <dbReference type="EMBL" id="AMM34617.1"/>
    </source>
</evidence>
<dbReference type="STRING" id="37927.SA2016_3963"/>
<dbReference type="RefSeq" id="WP_084249838.1">
    <property type="nucleotide sequence ID" value="NZ_JBHLUR010000018.1"/>
</dbReference>
<feature type="domain" description="Trehalase-like N-terminal" evidence="2">
    <location>
        <begin position="3"/>
        <end position="166"/>
    </location>
</feature>
<dbReference type="PANTHER" id="PTHR31616">
    <property type="entry name" value="TREHALASE"/>
    <property type="match status" value="1"/>
</dbReference>
<dbReference type="InterPro" id="IPR011613">
    <property type="entry name" value="GH15-like"/>
</dbReference>
<dbReference type="Gene3D" id="1.50.10.10">
    <property type="match status" value="1"/>
</dbReference>
<dbReference type="Pfam" id="PF19291">
    <property type="entry name" value="TREH_N"/>
    <property type="match status" value="1"/>
</dbReference>
<sequence>MAGIPGVPIADYGLLGDTRTAALVSSAGSVDWLCAPSFDGLPVFGALVGGEQAGSFAAGPEPSLPPAARRYRRGTATLETEWDASGGRLLLEEAMVAETGGSLAPASVLVRRLSASRGPVEVSIVLDPRPGGSRCRWSRRGAHLVAEAGRLALSFTADPPLAVRPGMPSRAVVAPGRPITLVLSIAHGEPLVLLDPASAWDLVAADEDRWRAWCAEVDEDLPRREAVVRSLLTLRLLSFSPSGAPVAAPTTSLPEDLGGLRNWDYRYTWPRDASLGARTFLAVGKTDDAARFLGWLLHASRLDRPRLPALLTLWGTPVPVERTLPGWPGYRGSEPVRVGNLAASQHQLDGYGWVLDAAWAFAEGGHRLSSEMWRAMRSFADYVAERWQDPDAGIWEIRGAPAHHVHSKVMAWLALDRALRIASRQGARAQKLRRWQEARDGIEAEVRARGVDPSTGTYRRAYGSDDPDAALLMIPGLGFEDSGSPRLAATVERIARELAAGGPLLYRYPPGRDGLPGGEGAFLPCSFWMVEALALAGRRTEAEAALEALLGLATPLGLYGEEMDPDTLEHLGNFPQCLTHAALVQAALALRATASPRPPAT</sequence>
<dbReference type="KEGG" id="satk:SA2016_3963"/>
<dbReference type="InterPro" id="IPR012341">
    <property type="entry name" value="6hp_glycosidase-like_sf"/>
</dbReference>
<reference evidence="3 4" key="1">
    <citation type="submission" date="2016-02" db="EMBL/GenBank/DDBJ databases">
        <title>Complete genome of Sinomonas atrocyanea KCTC 3377.</title>
        <authorList>
            <person name="Kim K.M."/>
        </authorList>
    </citation>
    <scope>NUCLEOTIDE SEQUENCE [LARGE SCALE GENOMIC DNA]</scope>
    <source>
        <strain evidence="3 4">KCTC 3377</strain>
    </source>
</reference>
<keyword evidence="4" id="KW-1185">Reference proteome</keyword>
<name>A0A127A639_9MICC</name>
<dbReference type="OrthoDB" id="3902805at2"/>
<evidence type="ECO:0000313" key="4">
    <source>
        <dbReference type="Proteomes" id="UP000070134"/>
    </source>
</evidence>
<gene>
    <name evidence="3" type="ORF">SA2016_3963</name>
</gene>
<dbReference type="InterPro" id="IPR008928">
    <property type="entry name" value="6-hairpin_glycosidase_sf"/>
</dbReference>
<evidence type="ECO:0000259" key="2">
    <source>
        <dbReference type="Pfam" id="PF19291"/>
    </source>
</evidence>
<dbReference type="PANTHER" id="PTHR31616:SF0">
    <property type="entry name" value="GLUCAN 1,4-ALPHA-GLUCOSIDASE"/>
    <property type="match status" value="1"/>
</dbReference>
<evidence type="ECO:0000259" key="1">
    <source>
        <dbReference type="Pfam" id="PF00723"/>
    </source>
</evidence>
<proteinExistence type="predicted"/>
<dbReference type="Proteomes" id="UP000070134">
    <property type="component" value="Chromosome"/>
</dbReference>
<protein>
    <submittedName>
        <fullName evidence="3">Glycoside hydrolase 15-related protein</fullName>
    </submittedName>
</protein>
<organism evidence="3 4">
    <name type="scientific">Sinomonas atrocyanea</name>
    <dbReference type="NCBI Taxonomy" id="37927"/>
    <lineage>
        <taxon>Bacteria</taxon>
        <taxon>Bacillati</taxon>
        <taxon>Actinomycetota</taxon>
        <taxon>Actinomycetes</taxon>
        <taxon>Micrococcales</taxon>
        <taxon>Micrococcaceae</taxon>
        <taxon>Sinomonas</taxon>
    </lineage>
</organism>
<dbReference type="Pfam" id="PF00723">
    <property type="entry name" value="Glyco_hydro_15"/>
    <property type="match status" value="1"/>
</dbReference>
<dbReference type="GO" id="GO:0005975">
    <property type="term" value="P:carbohydrate metabolic process"/>
    <property type="evidence" value="ECO:0007669"/>
    <property type="project" value="InterPro"/>
</dbReference>
<dbReference type="InterPro" id="IPR045582">
    <property type="entry name" value="Trehalase-like_N"/>
</dbReference>
<dbReference type="GO" id="GO:0004553">
    <property type="term" value="F:hydrolase activity, hydrolyzing O-glycosyl compounds"/>
    <property type="evidence" value="ECO:0007669"/>
    <property type="project" value="TreeGrafter"/>
</dbReference>
<keyword evidence="3" id="KW-0378">Hydrolase</keyword>
<dbReference type="EMBL" id="CP014518">
    <property type="protein sequence ID" value="AMM34617.1"/>
    <property type="molecule type" value="Genomic_DNA"/>
</dbReference>
<dbReference type="SUPFAM" id="SSF48208">
    <property type="entry name" value="Six-hairpin glycosidases"/>
    <property type="match status" value="1"/>
</dbReference>
<dbReference type="AlphaFoldDB" id="A0A127A639"/>